<dbReference type="EC" id="2.3.-.-" evidence="2"/>
<sequence>MKIIETERLVLRHMKTEDAKFMLELLNEPAWIKYIGDRGIRTIDEAIKYIEDGPMTMYEEKGIGLYLVELKESETPIGICGLIQRDFLKDVDLGFAIHSKYWGNGYACEAAQATLIYGNEVLGFQRIAGFTSLDNEKSAKLLLKLGMIEEDKIKFASTQEEVRLFAIKY</sequence>
<evidence type="ECO:0000313" key="3">
    <source>
        <dbReference type="Proteomes" id="UP001596170"/>
    </source>
</evidence>
<evidence type="ECO:0000259" key="1">
    <source>
        <dbReference type="PROSITE" id="PS51186"/>
    </source>
</evidence>
<proteinExistence type="predicted"/>
<dbReference type="PANTHER" id="PTHR43792">
    <property type="entry name" value="GNAT FAMILY, PUTATIVE (AFU_ORTHOLOGUE AFUA_3G00765)-RELATED-RELATED"/>
    <property type="match status" value="1"/>
</dbReference>
<reference evidence="3" key="1">
    <citation type="journal article" date="2019" name="Int. J. Syst. Evol. Microbiol.">
        <title>The Global Catalogue of Microorganisms (GCM) 10K type strain sequencing project: providing services to taxonomists for standard genome sequencing and annotation.</title>
        <authorList>
            <consortium name="The Broad Institute Genomics Platform"/>
            <consortium name="The Broad Institute Genome Sequencing Center for Infectious Disease"/>
            <person name="Wu L."/>
            <person name="Ma J."/>
        </authorList>
    </citation>
    <scope>NUCLEOTIDE SEQUENCE [LARGE SCALE GENOMIC DNA]</scope>
    <source>
        <strain evidence="3">CCUG 54527</strain>
    </source>
</reference>
<dbReference type="InterPro" id="IPR051531">
    <property type="entry name" value="N-acetyltransferase"/>
</dbReference>
<protein>
    <submittedName>
        <fullName evidence="2">GNAT family N-acetyltransferase</fullName>
        <ecNumber evidence="2">2.3.-.-</ecNumber>
    </submittedName>
</protein>
<dbReference type="SUPFAM" id="SSF55729">
    <property type="entry name" value="Acyl-CoA N-acyltransferases (Nat)"/>
    <property type="match status" value="1"/>
</dbReference>
<dbReference type="EMBL" id="JBHSRI010000025">
    <property type="protein sequence ID" value="MFC6040946.1"/>
    <property type="molecule type" value="Genomic_DNA"/>
</dbReference>
<keyword evidence="2" id="KW-0808">Transferase</keyword>
<keyword evidence="2" id="KW-0012">Acyltransferase</keyword>
<accession>A0ABW1LBU5</accession>
<dbReference type="Pfam" id="PF13302">
    <property type="entry name" value="Acetyltransf_3"/>
    <property type="match status" value="1"/>
</dbReference>
<comment type="caution">
    <text evidence="2">The sequence shown here is derived from an EMBL/GenBank/DDBJ whole genome shotgun (WGS) entry which is preliminary data.</text>
</comment>
<dbReference type="GO" id="GO:0016746">
    <property type="term" value="F:acyltransferase activity"/>
    <property type="evidence" value="ECO:0007669"/>
    <property type="project" value="UniProtKB-KW"/>
</dbReference>
<keyword evidence="3" id="KW-1185">Reference proteome</keyword>
<name>A0ABW1LBU5_9BACL</name>
<evidence type="ECO:0000313" key="2">
    <source>
        <dbReference type="EMBL" id="MFC6040946.1"/>
    </source>
</evidence>
<dbReference type="Gene3D" id="3.40.630.30">
    <property type="match status" value="1"/>
</dbReference>
<dbReference type="RefSeq" id="WP_377735561.1">
    <property type="nucleotide sequence ID" value="NZ_JBHSRI010000025.1"/>
</dbReference>
<dbReference type="Proteomes" id="UP001596170">
    <property type="component" value="Unassembled WGS sequence"/>
</dbReference>
<dbReference type="InterPro" id="IPR016181">
    <property type="entry name" value="Acyl_CoA_acyltransferase"/>
</dbReference>
<dbReference type="PROSITE" id="PS51186">
    <property type="entry name" value="GNAT"/>
    <property type="match status" value="1"/>
</dbReference>
<organism evidence="2 3">
    <name type="scientific">Paenisporosarcina macmurdoensis</name>
    <dbReference type="NCBI Taxonomy" id="212659"/>
    <lineage>
        <taxon>Bacteria</taxon>
        <taxon>Bacillati</taxon>
        <taxon>Bacillota</taxon>
        <taxon>Bacilli</taxon>
        <taxon>Bacillales</taxon>
        <taxon>Caryophanaceae</taxon>
        <taxon>Paenisporosarcina</taxon>
    </lineage>
</organism>
<feature type="domain" description="N-acetyltransferase" evidence="1">
    <location>
        <begin position="9"/>
        <end position="169"/>
    </location>
</feature>
<dbReference type="PANTHER" id="PTHR43792:SF1">
    <property type="entry name" value="N-ACETYLTRANSFERASE DOMAIN-CONTAINING PROTEIN"/>
    <property type="match status" value="1"/>
</dbReference>
<dbReference type="InterPro" id="IPR000182">
    <property type="entry name" value="GNAT_dom"/>
</dbReference>
<gene>
    <name evidence="2" type="ORF">ACFPYN_16085</name>
</gene>